<proteinExistence type="inferred from homology"/>
<evidence type="ECO:0000313" key="4">
    <source>
        <dbReference type="Proteomes" id="UP000183898"/>
    </source>
</evidence>
<dbReference type="Proteomes" id="UP000183898">
    <property type="component" value="Unassembled WGS sequence"/>
</dbReference>
<comment type="similarity">
    <text evidence="2">Belongs to the LOG family.</text>
</comment>
<protein>
    <recommendedName>
        <fullName evidence="2">Cytokinin riboside 5'-monophosphate phosphoribohydrolase</fullName>
        <ecNumber evidence="2">3.2.2.n1</ecNumber>
    </recommendedName>
</protein>
<dbReference type="GO" id="GO:0005829">
    <property type="term" value="C:cytosol"/>
    <property type="evidence" value="ECO:0007669"/>
    <property type="project" value="TreeGrafter"/>
</dbReference>
<dbReference type="InterPro" id="IPR005269">
    <property type="entry name" value="LOG"/>
</dbReference>
<reference evidence="3 4" key="1">
    <citation type="submission" date="2016-10" db="EMBL/GenBank/DDBJ databases">
        <authorList>
            <person name="de Groot N.N."/>
        </authorList>
    </citation>
    <scope>NUCLEOTIDE SEQUENCE [LARGE SCALE GENOMIC DNA]</scope>
    <source>
        <strain evidence="3 4">Nl18</strain>
    </source>
</reference>
<dbReference type="Gene3D" id="3.40.50.450">
    <property type="match status" value="1"/>
</dbReference>
<dbReference type="EC" id="3.2.2.n1" evidence="2"/>
<dbReference type="PANTHER" id="PTHR43393:SF2">
    <property type="entry name" value="CYTOKININ RIBOSIDE 5'-MONOPHOSPHATE PHOSPHORIBOHYDROLASE"/>
    <property type="match status" value="1"/>
</dbReference>
<evidence type="ECO:0000256" key="2">
    <source>
        <dbReference type="RuleBase" id="RU363015"/>
    </source>
</evidence>
<keyword evidence="2" id="KW-0378">Hydrolase</keyword>
<dbReference type="GO" id="GO:0008714">
    <property type="term" value="F:AMP nucleosidase activity"/>
    <property type="evidence" value="ECO:0007669"/>
    <property type="project" value="UniProtKB-EC"/>
</dbReference>
<dbReference type="GO" id="GO:0009691">
    <property type="term" value="P:cytokinin biosynthetic process"/>
    <property type="evidence" value="ECO:0007669"/>
    <property type="project" value="UniProtKB-UniRule"/>
</dbReference>
<dbReference type="SUPFAM" id="SSF102405">
    <property type="entry name" value="MCP/YpsA-like"/>
    <property type="match status" value="1"/>
</dbReference>
<dbReference type="RefSeq" id="WP_074744054.1">
    <property type="nucleotide sequence ID" value="NZ_FOCT01000002.1"/>
</dbReference>
<accession>A0A1H8CXD0</accession>
<dbReference type="AlphaFoldDB" id="A0A1H8CXD0"/>
<gene>
    <name evidence="3" type="ORF">SAMN05216404_10265</name>
</gene>
<dbReference type="InterPro" id="IPR031100">
    <property type="entry name" value="LOG_fam"/>
</dbReference>
<dbReference type="InterPro" id="IPR052341">
    <property type="entry name" value="LOG_family_nucleotidases"/>
</dbReference>
<name>A0A1H8CXD0_9PROT</name>
<sequence length="242" mass="27378">MSLKNKAARTMTNDFQEKAWSGRESWRVFGIMAEFVEATERLHSVMPAVSIFGSARTLPDHPYYELTEQIARQLSDAGFSVISGGGPGIMEAANKGAYYGESPSIGLNIQLPHEQHRNVYQDVSQTFRHFFARKYMFVKLATAYVVLPGGFGTLDELMEALTLVQTGKTRRMPIILVRSDFWRGMLEWLQNVLVAEGMIAPEDMDLIQLIDEPAEVVDAIFKYYETRGFEPSVAEREIQLNL</sequence>
<organism evidence="3 4">
    <name type="scientific">Nitrosospira multiformis</name>
    <dbReference type="NCBI Taxonomy" id="1231"/>
    <lineage>
        <taxon>Bacteria</taxon>
        <taxon>Pseudomonadati</taxon>
        <taxon>Pseudomonadota</taxon>
        <taxon>Betaproteobacteria</taxon>
        <taxon>Nitrosomonadales</taxon>
        <taxon>Nitrosomonadaceae</taxon>
        <taxon>Nitrosospira</taxon>
    </lineage>
</organism>
<dbReference type="NCBIfam" id="TIGR00730">
    <property type="entry name" value="Rossman fold protein, TIGR00730 family"/>
    <property type="match status" value="1"/>
</dbReference>
<dbReference type="PANTHER" id="PTHR43393">
    <property type="entry name" value="CYTOKININ RIBOSIDE 5'-MONOPHOSPHATE PHOSPHORIBOHYDROLASE"/>
    <property type="match status" value="1"/>
</dbReference>
<dbReference type="Pfam" id="PF03641">
    <property type="entry name" value="Lysine_decarbox"/>
    <property type="match status" value="1"/>
</dbReference>
<comment type="catalytic activity">
    <reaction evidence="1">
        <text>AMP + H2O = D-ribose 5-phosphate + adenine</text>
        <dbReference type="Rhea" id="RHEA:20129"/>
        <dbReference type="ChEBI" id="CHEBI:15377"/>
        <dbReference type="ChEBI" id="CHEBI:16708"/>
        <dbReference type="ChEBI" id="CHEBI:78346"/>
        <dbReference type="ChEBI" id="CHEBI:456215"/>
        <dbReference type="EC" id="3.2.2.4"/>
    </reaction>
</comment>
<evidence type="ECO:0000313" key="3">
    <source>
        <dbReference type="EMBL" id="SEM98837.1"/>
    </source>
</evidence>
<keyword evidence="2" id="KW-0203">Cytokinin biosynthesis</keyword>
<evidence type="ECO:0000256" key="1">
    <source>
        <dbReference type="ARBA" id="ARBA00000274"/>
    </source>
</evidence>
<dbReference type="EMBL" id="FOCT01000002">
    <property type="protein sequence ID" value="SEM98837.1"/>
    <property type="molecule type" value="Genomic_DNA"/>
</dbReference>